<dbReference type="GO" id="GO:0005811">
    <property type="term" value="C:lipid droplet"/>
    <property type="evidence" value="ECO:0007669"/>
    <property type="project" value="TreeGrafter"/>
</dbReference>
<evidence type="ECO:0000256" key="2">
    <source>
        <dbReference type="SAM" id="MobiDB-lite"/>
    </source>
</evidence>
<dbReference type="PANTHER" id="PTHR12286:SF5">
    <property type="entry name" value="SACCHAROPINE DEHYDROGENASE-LIKE OXIDOREDUCTASE"/>
    <property type="match status" value="1"/>
</dbReference>
<sequence length="378" mass="40806">MSSHTPKEYDLVVLGATGYTGKYVAEYVTSHLPTTLKWAVAGRSETKLSSLVDELRTLNPDRMAPGIEVANLSPDDLDNLVRKTYILINTVGPYHLYSSPVVEACAQNGTHYLDVTGEAPWVLDMIQKHHSTAQSSSAIIIPEIGIESAPSDLLTWSLATLIRQKCGTGITSTNATVYEMNSRPSGGTLATILTTFDSYSPRQVASANSGRWASSPVPPPPPPSKSSSSYVSSLARIFRRIIGVRTLPHLGLVIPSPGAGPNVNIVQRSWGLQDRGAYYGPRFSYHEYASVRNRLVGWLVHTAIMLGALSLVFPPVRWLAKKLVFAPGQGVSREDAARDRMEFWAVATADEGEGGRAGRSGSPGRRLRGFGSRGGCIT</sequence>
<evidence type="ECO:0000259" key="3">
    <source>
        <dbReference type="Pfam" id="PF03435"/>
    </source>
</evidence>
<dbReference type="SUPFAM" id="SSF51735">
    <property type="entry name" value="NAD(P)-binding Rossmann-fold domains"/>
    <property type="match status" value="1"/>
</dbReference>
<dbReference type="GO" id="GO:0005886">
    <property type="term" value="C:plasma membrane"/>
    <property type="evidence" value="ECO:0007669"/>
    <property type="project" value="TreeGrafter"/>
</dbReference>
<comment type="caution">
    <text evidence="4">The sequence shown here is derived from an EMBL/GenBank/DDBJ whole genome shotgun (WGS) entry which is preliminary data.</text>
</comment>
<keyword evidence="5" id="KW-1185">Reference proteome</keyword>
<dbReference type="InterPro" id="IPR036291">
    <property type="entry name" value="NAD(P)-bd_dom_sf"/>
</dbReference>
<dbReference type="GO" id="GO:0005739">
    <property type="term" value="C:mitochondrion"/>
    <property type="evidence" value="ECO:0007669"/>
    <property type="project" value="TreeGrafter"/>
</dbReference>
<proteinExistence type="inferred from homology"/>
<dbReference type="GO" id="GO:0009247">
    <property type="term" value="P:glycolipid biosynthetic process"/>
    <property type="evidence" value="ECO:0007669"/>
    <property type="project" value="TreeGrafter"/>
</dbReference>
<feature type="domain" description="Saccharopine dehydrogenase NADP binding" evidence="3">
    <location>
        <begin position="12"/>
        <end position="140"/>
    </location>
</feature>
<protein>
    <recommendedName>
        <fullName evidence="3">Saccharopine dehydrogenase NADP binding domain-containing protein</fullName>
    </recommendedName>
</protein>
<feature type="region of interest" description="Disordered" evidence="2">
    <location>
        <begin position="209"/>
        <end position="228"/>
    </location>
</feature>
<dbReference type="EMBL" id="JAPUFD010000008">
    <property type="protein sequence ID" value="MDI1488877.1"/>
    <property type="molecule type" value="Genomic_DNA"/>
</dbReference>
<accession>A0AA43QLX2</accession>
<gene>
    <name evidence="4" type="ORF">OHK93_008154</name>
</gene>
<evidence type="ECO:0000313" key="4">
    <source>
        <dbReference type="EMBL" id="MDI1488877.1"/>
    </source>
</evidence>
<evidence type="ECO:0000256" key="1">
    <source>
        <dbReference type="ARBA" id="ARBA00038048"/>
    </source>
</evidence>
<organism evidence="4 5">
    <name type="scientific">Ramalina farinacea</name>
    <dbReference type="NCBI Taxonomy" id="258253"/>
    <lineage>
        <taxon>Eukaryota</taxon>
        <taxon>Fungi</taxon>
        <taxon>Dikarya</taxon>
        <taxon>Ascomycota</taxon>
        <taxon>Pezizomycotina</taxon>
        <taxon>Lecanoromycetes</taxon>
        <taxon>OSLEUM clade</taxon>
        <taxon>Lecanoromycetidae</taxon>
        <taxon>Lecanorales</taxon>
        <taxon>Lecanorineae</taxon>
        <taxon>Ramalinaceae</taxon>
        <taxon>Ramalina</taxon>
    </lineage>
</organism>
<dbReference type="PANTHER" id="PTHR12286">
    <property type="entry name" value="SACCHAROPINE DEHYDROGENASE-LIKE OXIDOREDUCTASE"/>
    <property type="match status" value="1"/>
</dbReference>
<reference evidence="4" key="1">
    <citation type="journal article" date="2023" name="Genome Biol. Evol.">
        <title>First Whole Genome Sequence and Flow Cytometry Genome Size Data for the Lichen-Forming Fungus Ramalina farinacea (Ascomycota).</title>
        <authorList>
            <person name="Llewellyn T."/>
            <person name="Mian S."/>
            <person name="Hill R."/>
            <person name="Leitch I.J."/>
            <person name="Gaya E."/>
        </authorList>
    </citation>
    <scope>NUCLEOTIDE SEQUENCE</scope>
    <source>
        <strain evidence="4">LIQ254RAFAR</strain>
    </source>
</reference>
<dbReference type="Proteomes" id="UP001161017">
    <property type="component" value="Unassembled WGS sequence"/>
</dbReference>
<dbReference type="InterPro" id="IPR051276">
    <property type="entry name" value="Saccharopine_DH-like_oxidrdct"/>
</dbReference>
<dbReference type="Pfam" id="PF03435">
    <property type="entry name" value="Sacchrp_dh_NADP"/>
    <property type="match status" value="1"/>
</dbReference>
<evidence type="ECO:0000313" key="5">
    <source>
        <dbReference type="Proteomes" id="UP001161017"/>
    </source>
</evidence>
<dbReference type="InterPro" id="IPR005097">
    <property type="entry name" value="Sacchrp_dh_NADP-bd"/>
</dbReference>
<dbReference type="AlphaFoldDB" id="A0AA43QLX2"/>
<dbReference type="Gene3D" id="3.40.50.720">
    <property type="entry name" value="NAD(P)-binding Rossmann-like Domain"/>
    <property type="match status" value="1"/>
</dbReference>
<name>A0AA43QLX2_9LECA</name>
<comment type="similarity">
    <text evidence="1">Belongs to the saccharopine dehydrogenase family.</text>
</comment>